<evidence type="ECO:0000256" key="1">
    <source>
        <dbReference type="ARBA" id="ARBA00022676"/>
    </source>
</evidence>
<keyword evidence="1" id="KW-0328">Glycosyltransferase</keyword>
<dbReference type="InterPro" id="IPR008631">
    <property type="entry name" value="Glycogen_synth"/>
</dbReference>
<accession>A0A364XYG2</accession>
<dbReference type="Gene3D" id="6.10.260.10">
    <property type="match status" value="1"/>
</dbReference>
<evidence type="ECO:0000256" key="2">
    <source>
        <dbReference type="ARBA" id="ARBA00022679"/>
    </source>
</evidence>
<keyword evidence="4" id="KW-1185">Reference proteome</keyword>
<dbReference type="SUPFAM" id="SSF53756">
    <property type="entry name" value="UDP-Glycosyltransferase/glycogen phosphorylase"/>
    <property type="match status" value="2"/>
</dbReference>
<dbReference type="GO" id="GO:0005978">
    <property type="term" value="P:glycogen biosynthetic process"/>
    <property type="evidence" value="ECO:0007669"/>
    <property type="project" value="InterPro"/>
</dbReference>
<dbReference type="Proteomes" id="UP000251889">
    <property type="component" value="Unassembled WGS sequence"/>
</dbReference>
<dbReference type="OrthoDB" id="907602at2"/>
<comment type="caution">
    <text evidence="3">The sequence shown here is derived from an EMBL/GenBank/DDBJ whole genome shotgun (WGS) entry which is preliminary data.</text>
</comment>
<dbReference type="EMBL" id="QMFY01000011">
    <property type="protein sequence ID" value="RAV99377.1"/>
    <property type="molecule type" value="Genomic_DNA"/>
</dbReference>
<organism evidence="3 4">
    <name type="scientific">Pseudochryseolinea flava</name>
    <dbReference type="NCBI Taxonomy" id="2059302"/>
    <lineage>
        <taxon>Bacteria</taxon>
        <taxon>Pseudomonadati</taxon>
        <taxon>Bacteroidota</taxon>
        <taxon>Cytophagia</taxon>
        <taxon>Cytophagales</taxon>
        <taxon>Fulvivirgaceae</taxon>
        <taxon>Pseudochryseolinea</taxon>
    </lineage>
</organism>
<dbReference type="GO" id="GO:0005737">
    <property type="term" value="C:cytoplasm"/>
    <property type="evidence" value="ECO:0007669"/>
    <property type="project" value="TreeGrafter"/>
</dbReference>
<dbReference type="PANTHER" id="PTHR10176">
    <property type="entry name" value="GLYCOGEN SYNTHASE"/>
    <property type="match status" value="1"/>
</dbReference>
<sequence length="616" mass="71486">MSKRSTAQTKAFPAACTVEVAWEVCNQVGGIYTVIRSKAPAMVEHAKGQFCMIGPYINRNIQAELEVLEDSQDMFGQTAATLRKRGYDVHYAQWLITGKPRVVLLNPNAIEDQALNVVKYLLWKNHGINVPDNNPLVNQVIAFAYLTKLFFDELTKHLDEGQHILAHFHEWMAGLPILDLKRDQMPVKTVFTTHATQLGRHLAINSPMFYAHLPFFKWEEEAKKFGIETEAKIEFKCAQTADVLTTVSEVTARECKHLLKRKPELILPNGLNIERFEALHDFQNLHIQYKESIHKFVMGHFFQSYSFDLEKTLYFFTSGRYEFKNKGFDLTIDALSKLNQKLKKEKSDITVVMFFVTKRDFHNIRPETLQSKAMMQEIFEMCNAITQQVGRKLFFASTTRQDTHLPDLNNFVDEYWKLRFRRTIQSWKTNKNPHVATHKLVAEETDEVLLALQEKNLMNYPDDPVKIVYHPDFINASNPLFGLDYNQFVRGCHLGIFPSYYEPWGYTPLECMASAVPSITSDLSGFGDYILRNIPEHDEYGLHVIERGKRTFDWSSNQLTDVMYKFLEQSRRERSMQRNNVEKHSAIFDWENLIKHYVEAYDLALGRAPIKGTPQV</sequence>
<evidence type="ECO:0000313" key="3">
    <source>
        <dbReference type="EMBL" id="RAV99377.1"/>
    </source>
</evidence>
<keyword evidence="2" id="KW-0808">Transferase</keyword>
<dbReference type="RefSeq" id="WP_112748566.1">
    <property type="nucleotide sequence ID" value="NZ_QMFY01000011.1"/>
</dbReference>
<dbReference type="Gene3D" id="3.40.50.2000">
    <property type="entry name" value="Glycogen Phosphorylase B"/>
    <property type="match status" value="2"/>
</dbReference>
<dbReference type="Pfam" id="PF05693">
    <property type="entry name" value="Glycogen_syn"/>
    <property type="match status" value="1"/>
</dbReference>
<dbReference type="AlphaFoldDB" id="A0A364XYG2"/>
<evidence type="ECO:0000313" key="4">
    <source>
        <dbReference type="Proteomes" id="UP000251889"/>
    </source>
</evidence>
<gene>
    <name evidence="3" type="ORF">DQQ10_19325</name>
</gene>
<proteinExistence type="predicted"/>
<dbReference type="GO" id="GO:0004373">
    <property type="term" value="F:alpha-1,4-glucan glucosyltransferase (UDP-glucose donor) activity"/>
    <property type="evidence" value="ECO:0007669"/>
    <property type="project" value="InterPro"/>
</dbReference>
<name>A0A364XYG2_9BACT</name>
<protein>
    <submittedName>
        <fullName evidence="3">Glycogen synthase</fullName>
    </submittedName>
</protein>
<dbReference type="PANTHER" id="PTHR10176:SF3">
    <property type="entry name" value="GLYCOGEN [STARCH] SYNTHASE"/>
    <property type="match status" value="1"/>
</dbReference>
<reference evidence="3 4" key="1">
    <citation type="submission" date="2018-06" db="EMBL/GenBank/DDBJ databases">
        <title>Chryseolinea flavus sp. nov., a member of the phylum Bacteroidetes isolated from soil.</title>
        <authorList>
            <person name="Li Y."/>
            <person name="Wang J."/>
        </authorList>
    </citation>
    <scope>NUCLEOTIDE SEQUENCE [LARGE SCALE GENOMIC DNA]</scope>
    <source>
        <strain evidence="3 4">SDU1-6</strain>
    </source>
</reference>